<dbReference type="Proteomes" id="UP001240250">
    <property type="component" value="Unassembled WGS sequence"/>
</dbReference>
<organism evidence="1 2">
    <name type="scientific">Cellulomonas iranensis</name>
    <dbReference type="NCBI Taxonomy" id="76862"/>
    <lineage>
        <taxon>Bacteria</taxon>
        <taxon>Bacillati</taxon>
        <taxon>Actinomycetota</taxon>
        <taxon>Actinomycetes</taxon>
        <taxon>Micrococcales</taxon>
        <taxon>Cellulomonadaceae</taxon>
        <taxon>Cellulomonas</taxon>
    </lineage>
</organism>
<gene>
    <name evidence="1" type="ORF">JO380_003508</name>
</gene>
<sequence length="117" mass="11713">MRGRRTRVVVAALVVLGLVGSLAVGLVAGTGGGRVDVPATGPWAVLVGPEHPTVAACTSDPAVERVSVPDGQDGGPLAVVLYADAARGDLDRVLACLQRDPGAAQVQVVQVSRGVQG</sequence>
<evidence type="ECO:0000313" key="2">
    <source>
        <dbReference type="Proteomes" id="UP001240250"/>
    </source>
</evidence>
<dbReference type="RefSeq" id="WP_046528313.1">
    <property type="nucleotide sequence ID" value="NZ_CP084585.1"/>
</dbReference>
<reference evidence="1 2" key="1">
    <citation type="submission" date="2023-07" db="EMBL/GenBank/DDBJ databases">
        <title>Sequencing the genomes of 1000 actinobacteria strains.</title>
        <authorList>
            <person name="Klenk H.-P."/>
        </authorList>
    </citation>
    <scope>NUCLEOTIDE SEQUENCE [LARGE SCALE GENOMIC DNA]</scope>
    <source>
        <strain evidence="1 2">DSM 14785</strain>
    </source>
</reference>
<comment type="caution">
    <text evidence="1">The sequence shown here is derived from an EMBL/GenBank/DDBJ whole genome shotgun (WGS) entry which is preliminary data.</text>
</comment>
<proteinExistence type="predicted"/>
<name>A0ABU0GP36_9CELL</name>
<dbReference type="EMBL" id="JAUSVM010000001">
    <property type="protein sequence ID" value="MDQ0427127.1"/>
    <property type="molecule type" value="Genomic_DNA"/>
</dbReference>
<protein>
    <submittedName>
        <fullName evidence="1">Uncharacterized protein</fullName>
    </submittedName>
</protein>
<accession>A0ABU0GP36</accession>
<keyword evidence="2" id="KW-1185">Reference proteome</keyword>
<evidence type="ECO:0000313" key="1">
    <source>
        <dbReference type="EMBL" id="MDQ0427127.1"/>
    </source>
</evidence>